<evidence type="ECO:0000313" key="1">
    <source>
        <dbReference type="EMBL" id="OUM48968.1"/>
    </source>
</evidence>
<dbReference type="AlphaFoldDB" id="A0A1Y3MEU9"/>
<comment type="caution">
    <text evidence="1">The sequence shown here is derived from an EMBL/GenBank/DDBJ whole genome shotgun (WGS) entry which is preliminary data.</text>
</comment>
<dbReference type="Proteomes" id="UP000195321">
    <property type="component" value="Unassembled WGS sequence"/>
</dbReference>
<name>A0A1Y3MEU9_9BACI</name>
<evidence type="ECO:0000313" key="2">
    <source>
        <dbReference type="Proteomes" id="UP000195321"/>
    </source>
</evidence>
<dbReference type="EMBL" id="MWPX01000009">
    <property type="protein sequence ID" value="OUM48968.1"/>
    <property type="molecule type" value="Genomic_DNA"/>
</dbReference>
<accession>A0A1Y3MEU9</accession>
<reference evidence="1 2" key="1">
    <citation type="submission" date="2017-02" db="EMBL/GenBank/DDBJ databases">
        <title>Bacillus pseudomycoides isolate FSL K6-0042.</title>
        <authorList>
            <person name="Kovac J."/>
        </authorList>
    </citation>
    <scope>NUCLEOTIDE SEQUENCE [LARGE SCALE GENOMIC DNA]</scope>
    <source>
        <strain evidence="1 2">FSL K6-0042</strain>
    </source>
</reference>
<protein>
    <submittedName>
        <fullName evidence="1">ABC transporter permease</fullName>
    </submittedName>
</protein>
<dbReference type="RefSeq" id="WP_016113961.1">
    <property type="nucleotide sequence ID" value="NZ_CP189809.1"/>
</dbReference>
<organism evidence="1 2">
    <name type="scientific">Bacillus pseudomycoides</name>
    <dbReference type="NCBI Taxonomy" id="64104"/>
    <lineage>
        <taxon>Bacteria</taxon>
        <taxon>Bacillati</taxon>
        <taxon>Bacillota</taxon>
        <taxon>Bacilli</taxon>
        <taxon>Bacillales</taxon>
        <taxon>Bacillaceae</taxon>
        <taxon>Bacillus</taxon>
        <taxon>Bacillus cereus group</taxon>
    </lineage>
</organism>
<sequence length="263" mass="30415">MSQLLRYLYNCNKKKVWVIYFGFITTSLILLFNMKGSSGVRVSNRQDIILIIFILLFCMTAFSIFLLAISSFRKIVRGSMIRYAAIPSKKYIYANLLFFIIMFTLLSLIGIVFLHLLSLNIYENKASGEVQQGINSLYNYGLLHHLFSIFLWLVDLISTLISVYFIIVVIKLFNVKSSLNKVLFIFFFVVFGGIQFFITNMLAKIDRYVFSVKNVGFIDKNGFFETSFYFNDGSNISYLSFSLLLIFLLVLITGRIIDKKLEV</sequence>
<proteinExistence type="predicted"/>
<gene>
    <name evidence="1" type="ORF">BW425_10730</name>
</gene>